<evidence type="ECO:0000313" key="3">
    <source>
        <dbReference type="Proteomes" id="UP000623467"/>
    </source>
</evidence>
<dbReference type="AlphaFoldDB" id="A0A8H6TX48"/>
<proteinExistence type="predicted"/>
<evidence type="ECO:0008006" key="4">
    <source>
        <dbReference type="Google" id="ProtNLM"/>
    </source>
</evidence>
<sequence>MQLLCSLIVALLALATTAVGVPKDNRVALTPDAVAPAGLTNIHDFLGNSLVALTSDGPNEVPVVAVSASSDNETSQQWTFAPLRDTGLFEIESAVPGNIGGLFMSSGPSSPNFSAMVVSELDFLDFALITIGSGPGILLIEDRSGQALTSWAVEGLDHTPVTLAPISPDLQNQQSWTILAAPAAATA</sequence>
<dbReference type="OrthoDB" id="2980261at2759"/>
<protein>
    <recommendedName>
        <fullName evidence="4">Ricin B lectin domain-containing protein</fullName>
    </recommendedName>
</protein>
<keyword evidence="1" id="KW-0732">Signal</keyword>
<feature type="chain" id="PRO_5034803752" description="Ricin B lectin domain-containing protein" evidence="1">
    <location>
        <begin position="21"/>
        <end position="187"/>
    </location>
</feature>
<feature type="signal peptide" evidence="1">
    <location>
        <begin position="1"/>
        <end position="20"/>
    </location>
</feature>
<dbReference type="Proteomes" id="UP000623467">
    <property type="component" value="Unassembled WGS sequence"/>
</dbReference>
<reference evidence="2" key="1">
    <citation type="submission" date="2020-05" db="EMBL/GenBank/DDBJ databases">
        <title>Mycena genomes resolve the evolution of fungal bioluminescence.</title>
        <authorList>
            <person name="Tsai I.J."/>
        </authorList>
    </citation>
    <scope>NUCLEOTIDE SEQUENCE</scope>
    <source>
        <strain evidence="2">160909Yilan</strain>
    </source>
</reference>
<name>A0A8H6TX48_9AGAR</name>
<comment type="caution">
    <text evidence="2">The sequence shown here is derived from an EMBL/GenBank/DDBJ whole genome shotgun (WGS) entry which is preliminary data.</text>
</comment>
<evidence type="ECO:0000256" key="1">
    <source>
        <dbReference type="SAM" id="SignalP"/>
    </source>
</evidence>
<organism evidence="2 3">
    <name type="scientific">Mycena sanguinolenta</name>
    <dbReference type="NCBI Taxonomy" id="230812"/>
    <lineage>
        <taxon>Eukaryota</taxon>
        <taxon>Fungi</taxon>
        <taxon>Dikarya</taxon>
        <taxon>Basidiomycota</taxon>
        <taxon>Agaricomycotina</taxon>
        <taxon>Agaricomycetes</taxon>
        <taxon>Agaricomycetidae</taxon>
        <taxon>Agaricales</taxon>
        <taxon>Marasmiineae</taxon>
        <taxon>Mycenaceae</taxon>
        <taxon>Mycena</taxon>
    </lineage>
</organism>
<gene>
    <name evidence="2" type="ORF">MSAN_02525300</name>
</gene>
<accession>A0A8H6TX48</accession>
<keyword evidence="3" id="KW-1185">Reference proteome</keyword>
<dbReference type="EMBL" id="JACAZH010000120">
    <property type="protein sequence ID" value="KAF7324311.1"/>
    <property type="molecule type" value="Genomic_DNA"/>
</dbReference>
<evidence type="ECO:0000313" key="2">
    <source>
        <dbReference type="EMBL" id="KAF7324311.1"/>
    </source>
</evidence>